<keyword evidence="2" id="KW-1185">Reference proteome</keyword>
<dbReference type="Gene3D" id="2.60.40.10">
    <property type="entry name" value="Immunoglobulins"/>
    <property type="match status" value="1"/>
</dbReference>
<organism evidence="1 2">
    <name type="scientific">Mesorhabditis spiculigera</name>
    <dbReference type="NCBI Taxonomy" id="96644"/>
    <lineage>
        <taxon>Eukaryota</taxon>
        <taxon>Metazoa</taxon>
        <taxon>Ecdysozoa</taxon>
        <taxon>Nematoda</taxon>
        <taxon>Chromadorea</taxon>
        <taxon>Rhabditida</taxon>
        <taxon>Rhabditina</taxon>
        <taxon>Rhabditomorpha</taxon>
        <taxon>Rhabditoidea</taxon>
        <taxon>Rhabditidae</taxon>
        <taxon>Mesorhabditinae</taxon>
        <taxon>Mesorhabditis</taxon>
    </lineage>
</organism>
<comment type="caution">
    <text evidence="1">The sequence shown here is derived from an EMBL/GenBank/DDBJ whole genome shotgun (WGS) entry which is preliminary data.</text>
</comment>
<reference evidence="1" key="1">
    <citation type="submission" date="2023-06" db="EMBL/GenBank/DDBJ databases">
        <authorList>
            <person name="Delattre M."/>
        </authorList>
    </citation>
    <scope>NUCLEOTIDE SEQUENCE</scope>
    <source>
        <strain evidence="1">AF72</strain>
    </source>
</reference>
<gene>
    <name evidence="1" type="ORF">MSPICULIGERA_LOCUS4228</name>
</gene>
<dbReference type="AlphaFoldDB" id="A0AA36CCE5"/>
<dbReference type="InterPro" id="IPR013783">
    <property type="entry name" value="Ig-like_fold"/>
</dbReference>
<proteinExistence type="predicted"/>
<sequence>MVSWAASTEAEADTYELMLRQREADNRQHEKRDAEETPHFTDSLTTSINWVNSRICGPQKRRFLVKYTVQRCAQSGRELNVWREEVVLTSPGQGSENITILPPQSRNTRFDALAPWREYAVEVQPITNRGVGVAVSSIIAPTDLSADTSEAVEERALNDLEFIELPLESAAPTSLRILLPLLAVFLLR</sequence>
<evidence type="ECO:0000313" key="1">
    <source>
        <dbReference type="EMBL" id="CAJ0565594.1"/>
    </source>
</evidence>
<feature type="non-terminal residue" evidence="1">
    <location>
        <position position="188"/>
    </location>
</feature>
<dbReference type="Proteomes" id="UP001177023">
    <property type="component" value="Unassembled WGS sequence"/>
</dbReference>
<name>A0AA36CCE5_9BILA</name>
<accession>A0AA36CCE5</accession>
<evidence type="ECO:0000313" key="2">
    <source>
        <dbReference type="Proteomes" id="UP001177023"/>
    </source>
</evidence>
<dbReference type="EMBL" id="CATQJA010001078">
    <property type="protein sequence ID" value="CAJ0565594.1"/>
    <property type="molecule type" value="Genomic_DNA"/>
</dbReference>
<protein>
    <submittedName>
        <fullName evidence="1">Uncharacterized protein</fullName>
    </submittedName>
</protein>